<evidence type="ECO:0000313" key="3">
    <source>
        <dbReference type="Proteomes" id="UP000184255"/>
    </source>
</evidence>
<proteinExistence type="predicted"/>
<evidence type="ECO:0000256" key="1">
    <source>
        <dbReference type="SAM" id="MobiDB-lite"/>
    </source>
</evidence>
<feature type="region of interest" description="Disordered" evidence="1">
    <location>
        <begin position="1"/>
        <end position="34"/>
    </location>
</feature>
<dbReference type="AlphaFoldDB" id="A0A1L7UME7"/>
<dbReference type="InterPro" id="IPR008775">
    <property type="entry name" value="Phytyl_CoA_dOase-like"/>
</dbReference>
<name>A0A1L7UME7_FUSMA</name>
<dbReference type="PANTHER" id="PTHR40128:SF1">
    <property type="entry name" value="PHYTANOYL-COA HYDROXYLASE"/>
    <property type="match status" value="1"/>
</dbReference>
<dbReference type="Proteomes" id="UP000184255">
    <property type="component" value="Unassembled WGS sequence"/>
</dbReference>
<feature type="compositionally biased region" description="Polar residues" evidence="1">
    <location>
        <begin position="10"/>
        <end position="29"/>
    </location>
</feature>
<evidence type="ECO:0008006" key="4">
    <source>
        <dbReference type="Google" id="ProtNLM"/>
    </source>
</evidence>
<gene>
    <name evidence="2" type="ORF">FMAN_05164</name>
</gene>
<dbReference type="VEuPathDB" id="FungiDB:FMAN_05164"/>
<dbReference type="EMBL" id="FCQH01000023">
    <property type="protein sequence ID" value="CVL08416.1"/>
    <property type="molecule type" value="Genomic_DNA"/>
</dbReference>
<dbReference type="Pfam" id="PF05721">
    <property type="entry name" value="PhyH"/>
    <property type="match status" value="1"/>
</dbReference>
<accession>A0A1L7UME7</accession>
<protein>
    <recommendedName>
        <fullName evidence="4">Phytanoyl-CoA hydroxylase</fullName>
    </recommendedName>
</protein>
<dbReference type="Gene3D" id="2.60.120.620">
    <property type="entry name" value="q2cbj1_9rhob like domain"/>
    <property type="match status" value="1"/>
</dbReference>
<comment type="caution">
    <text evidence="2">The sequence shown here is derived from an EMBL/GenBank/DDBJ whole genome shotgun (WGS) entry which is preliminary data.</text>
</comment>
<dbReference type="GeneID" id="65084431"/>
<sequence>MAPSRIDSVPTESSGTSPVQKLKTSNAASQDPYGYYHPADPATLSLESNYGPMDPQTIGYLQPTTMNTPLEVMHERFERDGYLFVKGCIDKEISLACRRDYFTHMAPSGLLQEGSDPVDGIYSGADSRKYLPPGNLRRLFGLKDDPQSDRYVELMVSAHEADFYVEFCKNEQLRDFVRRFTGVKHPHMLQRTMLRAFVPNSELTPVHFDQMYLRAGPPTSLTAWIPIGDVSLEGGGLMYLQGSTDIGKKTEDDFAANSNNLTDEERVSAFNKNMNDGGFLSRDTVAYGKEARRKWLIAEYEAGDVIFHNPYMVHASCKNRDPNNKIRLATDVRFVDPEKPYDTMDCDGSRAKATSFITGSNKNKCSVKS</sequence>
<dbReference type="SUPFAM" id="SSF51197">
    <property type="entry name" value="Clavaminate synthase-like"/>
    <property type="match status" value="1"/>
</dbReference>
<keyword evidence="3" id="KW-1185">Reference proteome</keyword>
<dbReference type="RefSeq" id="XP_041691069.1">
    <property type="nucleotide sequence ID" value="XM_041825717.1"/>
</dbReference>
<reference evidence="3" key="1">
    <citation type="journal article" date="2016" name="Genome Biol. Evol.">
        <title>Comparative 'omics' of the Fusarium fujikuroi species complex highlights differences in genetic potential and metabolite synthesis.</title>
        <authorList>
            <person name="Niehaus E.-M."/>
            <person name="Muensterkoetter M."/>
            <person name="Proctor R.H."/>
            <person name="Brown D.W."/>
            <person name="Sharon A."/>
            <person name="Idan Y."/>
            <person name="Oren-Young L."/>
            <person name="Sieber C.M."/>
            <person name="Novak O."/>
            <person name="Pencik A."/>
            <person name="Tarkowska D."/>
            <person name="Hromadova K."/>
            <person name="Freeman S."/>
            <person name="Maymon M."/>
            <person name="Elazar M."/>
            <person name="Youssef S.A."/>
            <person name="El-Shabrawy E.S.M."/>
            <person name="Shalaby A.B.A."/>
            <person name="Houterman P."/>
            <person name="Brock N.L."/>
            <person name="Burkhardt I."/>
            <person name="Tsavkelova E.A."/>
            <person name="Dickschat J.S."/>
            <person name="Galuszka P."/>
            <person name="Gueldener U."/>
            <person name="Tudzynski B."/>
        </authorList>
    </citation>
    <scope>NUCLEOTIDE SEQUENCE [LARGE SCALE GENOMIC DNA]</scope>
    <source>
        <strain evidence="3">MRC7560</strain>
    </source>
</reference>
<evidence type="ECO:0000313" key="2">
    <source>
        <dbReference type="EMBL" id="CVL08416.1"/>
    </source>
</evidence>
<dbReference type="PANTHER" id="PTHR40128">
    <property type="entry name" value="EXPRESSED PROTEIN"/>
    <property type="match status" value="1"/>
</dbReference>
<organism evidence="2 3">
    <name type="scientific">Fusarium mangiferae</name>
    <name type="common">Mango malformation disease fungus</name>
    <dbReference type="NCBI Taxonomy" id="192010"/>
    <lineage>
        <taxon>Eukaryota</taxon>
        <taxon>Fungi</taxon>
        <taxon>Dikarya</taxon>
        <taxon>Ascomycota</taxon>
        <taxon>Pezizomycotina</taxon>
        <taxon>Sordariomycetes</taxon>
        <taxon>Hypocreomycetidae</taxon>
        <taxon>Hypocreales</taxon>
        <taxon>Nectriaceae</taxon>
        <taxon>Fusarium</taxon>
        <taxon>Fusarium fujikuroi species complex</taxon>
    </lineage>
</organism>